<dbReference type="Proteomes" id="UP000293360">
    <property type="component" value="Unassembled WGS sequence"/>
</dbReference>
<feature type="compositionally biased region" description="Low complexity" evidence="1">
    <location>
        <begin position="603"/>
        <end position="617"/>
    </location>
</feature>
<dbReference type="OrthoDB" id="4153178at2759"/>
<evidence type="ECO:0000313" key="3">
    <source>
        <dbReference type="Proteomes" id="UP000293360"/>
    </source>
</evidence>
<keyword evidence="3" id="KW-1185">Reference proteome</keyword>
<feature type="region of interest" description="Disordered" evidence="1">
    <location>
        <begin position="399"/>
        <end position="523"/>
    </location>
</feature>
<evidence type="ECO:0000256" key="1">
    <source>
        <dbReference type="SAM" id="MobiDB-lite"/>
    </source>
</evidence>
<evidence type="ECO:0000313" key="2">
    <source>
        <dbReference type="EMBL" id="RYP10081.1"/>
    </source>
</evidence>
<protein>
    <submittedName>
        <fullName evidence="2">Uncharacterized protein</fullName>
    </submittedName>
</protein>
<feature type="compositionally biased region" description="Polar residues" evidence="1">
    <location>
        <begin position="474"/>
        <end position="488"/>
    </location>
</feature>
<name>A0A4Q4TRX0_9PEZI</name>
<reference evidence="2 3" key="1">
    <citation type="submission" date="2018-06" db="EMBL/GenBank/DDBJ databases">
        <title>Complete Genomes of Monosporascus.</title>
        <authorList>
            <person name="Robinson A.J."/>
            <person name="Natvig D.O."/>
        </authorList>
    </citation>
    <scope>NUCLEOTIDE SEQUENCE [LARGE SCALE GENOMIC DNA]</scope>
    <source>
        <strain evidence="2 3">CBS 110550</strain>
    </source>
</reference>
<organism evidence="2 3">
    <name type="scientific">Monosporascus ibericus</name>
    <dbReference type="NCBI Taxonomy" id="155417"/>
    <lineage>
        <taxon>Eukaryota</taxon>
        <taxon>Fungi</taxon>
        <taxon>Dikarya</taxon>
        <taxon>Ascomycota</taxon>
        <taxon>Pezizomycotina</taxon>
        <taxon>Sordariomycetes</taxon>
        <taxon>Xylariomycetidae</taxon>
        <taxon>Xylariales</taxon>
        <taxon>Xylariales incertae sedis</taxon>
        <taxon>Monosporascus</taxon>
    </lineage>
</organism>
<feature type="region of interest" description="Disordered" evidence="1">
    <location>
        <begin position="342"/>
        <end position="361"/>
    </location>
</feature>
<feature type="compositionally biased region" description="Polar residues" evidence="1">
    <location>
        <begin position="154"/>
        <end position="179"/>
    </location>
</feature>
<dbReference type="AlphaFoldDB" id="A0A4Q4TRX0"/>
<feature type="region of interest" description="Disordered" evidence="1">
    <location>
        <begin position="602"/>
        <end position="647"/>
    </location>
</feature>
<feature type="compositionally biased region" description="Acidic residues" evidence="1">
    <location>
        <begin position="43"/>
        <end position="52"/>
    </location>
</feature>
<feature type="compositionally biased region" description="Polar residues" evidence="1">
    <location>
        <begin position="414"/>
        <end position="441"/>
    </location>
</feature>
<sequence length="732" mass="78320">MSSSTSTSSPKSQRTPLHERSNSEQNRQNIRLVPYSPPIPEAEAGDSQEPDAEAGSGDDHQTAGESAGVNWARNRTAPAEENYAFGPGFEVSSPSPSPSPAPIAWIRANRVSGSKLVPGFSGSESRAESPTPPTPVPVPNSRRLSAPARPSLNVDRTASPTLQRPPSRRSTIINVNPDGTFSLGLRPARRSDRIEPSLTPPPVSNVSTATSRERISFGAPSADLPSSPPSSVPERSVSPCDPSPPSLAAEREGATTFPPWNYRMVGGLRQIPKTPDSKKRKGKEKATENVVASSSLLPPLPETFATSAKASGLVAKSSFQSHQSTSTNTTIEETVNYKVVGRSSPALPDSGSVEASLPSSSNSNYRIIAESSPAHQLISSPVAEFLDTPGSKNVVVHADTPSSLATLPRRPRPQYSNDSLSEQTSMEPHPHQWSSQLSTVMSEYEGSERDSRLASAISRSDRGSSALGSRHSRQLLSISSSLATQEETLGSPRPRSGPLERPSPAYMRGALPSPPTRTVRDLDEHGDGLADLQQHQLQHKPSWSRVGAYLSRRGSDRELHSSASSRAGSFTAASIPTWARLYYGSGERRWLATAPSIQSLSEAAASRPGSSFRSGSPADDHPPQSVFNPRRRPRELPAHSDPPTSVDAASAGVAEMRLGPKKRTSSIWSPHLRFDRRAIRYSVWQPPSVTWAAEGEGLGRSNGQVLLFVVGLDGRVLPPVTPETCYGDVGTR</sequence>
<feature type="region of interest" description="Disordered" evidence="1">
    <location>
        <begin position="1"/>
        <end position="291"/>
    </location>
</feature>
<proteinExistence type="predicted"/>
<comment type="caution">
    <text evidence="2">The sequence shown here is derived from an EMBL/GenBank/DDBJ whole genome shotgun (WGS) entry which is preliminary data.</text>
</comment>
<gene>
    <name evidence="2" type="ORF">DL764_000872</name>
</gene>
<dbReference type="EMBL" id="QJNU01000023">
    <property type="protein sequence ID" value="RYP10081.1"/>
    <property type="molecule type" value="Genomic_DNA"/>
</dbReference>
<accession>A0A4Q4TRX0</accession>